<evidence type="ECO:0000256" key="1">
    <source>
        <dbReference type="SAM" id="Coils"/>
    </source>
</evidence>
<comment type="caution">
    <text evidence="4">The sequence shown here is derived from an EMBL/GenBank/DDBJ whole genome shotgun (WGS) entry which is preliminary data.</text>
</comment>
<organism evidence="4 5">
    <name type="scientific">Candidatus Pullibacteroides excrementavium</name>
    <dbReference type="NCBI Taxonomy" id="2840905"/>
    <lineage>
        <taxon>Bacteria</taxon>
        <taxon>Pseudomonadati</taxon>
        <taxon>Bacteroidota</taxon>
        <taxon>Bacteroidia</taxon>
        <taxon>Bacteroidales</taxon>
        <taxon>Candidatus Pullibacteroides</taxon>
    </lineage>
</organism>
<reference evidence="4" key="2">
    <citation type="journal article" date="2021" name="PeerJ">
        <title>Extensive microbial diversity within the chicken gut microbiome revealed by metagenomics and culture.</title>
        <authorList>
            <person name="Gilroy R."/>
            <person name="Ravi A."/>
            <person name="Getino M."/>
            <person name="Pursley I."/>
            <person name="Horton D.L."/>
            <person name="Alikhan N.F."/>
            <person name="Baker D."/>
            <person name="Gharbi K."/>
            <person name="Hall N."/>
            <person name="Watson M."/>
            <person name="Adriaenssens E.M."/>
            <person name="Foster-Nyarko E."/>
            <person name="Jarju S."/>
            <person name="Secka A."/>
            <person name="Antonio M."/>
            <person name="Oren A."/>
            <person name="Chaudhuri R.R."/>
            <person name="La Ragione R."/>
            <person name="Hildebrand F."/>
            <person name="Pallen M.J."/>
        </authorList>
    </citation>
    <scope>NUCLEOTIDE SEQUENCE</scope>
    <source>
        <strain evidence="4">2889</strain>
    </source>
</reference>
<reference evidence="4" key="1">
    <citation type="submission" date="2020-10" db="EMBL/GenBank/DDBJ databases">
        <authorList>
            <person name="Gilroy R."/>
        </authorList>
    </citation>
    <scope>NUCLEOTIDE SEQUENCE</scope>
    <source>
        <strain evidence="4">2889</strain>
    </source>
</reference>
<dbReference type="AlphaFoldDB" id="A0A9D9DVL2"/>
<evidence type="ECO:0000313" key="4">
    <source>
        <dbReference type="EMBL" id="MBO8432925.1"/>
    </source>
</evidence>
<evidence type="ECO:0000256" key="2">
    <source>
        <dbReference type="SAM" id="Phobius"/>
    </source>
</evidence>
<name>A0A9D9DVL2_9BACT</name>
<protein>
    <submittedName>
        <fullName evidence="4">CHAT domain-containing protein</fullName>
    </submittedName>
</protein>
<proteinExistence type="predicted"/>
<keyword evidence="2" id="KW-1133">Transmembrane helix</keyword>
<accession>A0A9D9DVL2</accession>
<feature type="coiled-coil region" evidence="1">
    <location>
        <begin position="440"/>
        <end position="467"/>
    </location>
</feature>
<gene>
    <name evidence="4" type="ORF">IAB08_06505</name>
</gene>
<dbReference type="Pfam" id="PF12770">
    <property type="entry name" value="CHAT"/>
    <property type="match status" value="1"/>
</dbReference>
<dbReference type="PANTHER" id="PTHR10098">
    <property type="entry name" value="RAPSYN-RELATED"/>
    <property type="match status" value="1"/>
</dbReference>
<dbReference type="InterPro" id="IPR024983">
    <property type="entry name" value="CHAT_dom"/>
</dbReference>
<keyword evidence="2" id="KW-0472">Membrane</keyword>
<feature type="transmembrane region" description="Helical" evidence="2">
    <location>
        <begin position="6"/>
        <end position="29"/>
    </location>
</feature>
<keyword evidence="2" id="KW-0812">Transmembrane</keyword>
<dbReference type="EMBL" id="JADIMZ010000100">
    <property type="protein sequence ID" value="MBO8432925.1"/>
    <property type="molecule type" value="Genomic_DNA"/>
</dbReference>
<evidence type="ECO:0000259" key="3">
    <source>
        <dbReference type="Pfam" id="PF12770"/>
    </source>
</evidence>
<keyword evidence="1" id="KW-0175">Coiled coil</keyword>
<evidence type="ECO:0000313" key="5">
    <source>
        <dbReference type="Proteomes" id="UP000823612"/>
    </source>
</evidence>
<sequence length="847" mass="97565">MGSSLYITLGLIKLVLGAILLLLIAEWLFPKYVHIFNYSLSDRTFEELKAAHRYQAAANFFEQKQEVLTNNSKSYQYLYDAADCYKRIGEYGKAENLLKDIYHFKAYSEQELEELNRNPGLKDFSRFVMARELVKLYESMGDYENMKLHYGIMKSHLSPDARQIYTEIQEAIDPQSNISISEFTRLYDLKFLYLEKPDSAISEMDAYIDTLLKQKDRKPAFILSNLNQLSQWVIEQQGPLAAYPHISFSVTYADQTDAREEDKSGYGTLADLCFQVHDIKNSKRFYDIYTAYLSRTTSSEDPLYIENLVRGFKFLEAEKDWDHLRKQVTECCIRLKKLLGKNLFLMSESQREYFVELLDAPFDYALNLLAKAPSEELARLCLDNSLFMKGLLLRSNREVSNLIRNSGDQSLVEKYEELQEYRKELSYRENIDNIGNALAKNRLKRKINELDKELATASEAYRKDKESAQISTDDISRRLDTKTVAIEFTQTTEGQLIAIIVNHQDKIISVNLGNSQPVAELLQKDFRTAYARAELSGILWQPLETHLNNISNIFYSTSGIFNTIAIPALNIAPHRHLIDQYRFHLLSNMANLVAYSQEEPQENENRQIAIWGHIDYGCKTPANTLAPQVLNRDIERGDPLYPLVFSRDEVLSIRTLAQQNHQEALLYVEDKATEASFKARSGKGDNILHISTHGFFEEDDAHRKDYNPMYNSGLFFAGADSCWNRHESAFTKTSMLDDGILRADEIQYLDFSDCSMAVLSACKTGLGQERNSEGVYGLQRAFKLAGADKILMSLWNVDDKCTAELMTEFYRQYYAGNSDEEALRKAQESIRERYPSPEYWGAFVLLY</sequence>
<dbReference type="Proteomes" id="UP000823612">
    <property type="component" value="Unassembled WGS sequence"/>
</dbReference>
<feature type="domain" description="CHAT" evidence="3">
    <location>
        <begin position="534"/>
        <end position="845"/>
    </location>
</feature>